<dbReference type="EMBL" id="JAFGIX010000014">
    <property type="protein sequence ID" value="MBN1572138.1"/>
    <property type="molecule type" value="Genomic_DNA"/>
</dbReference>
<evidence type="ECO:0000259" key="3">
    <source>
        <dbReference type="SMART" id="SM00646"/>
    </source>
</evidence>
<accession>A0A9D8KCQ3</accession>
<feature type="domain" description="MurNAc-LAA" evidence="3">
    <location>
        <begin position="406"/>
        <end position="557"/>
    </location>
</feature>
<dbReference type="InterPro" id="IPR021731">
    <property type="entry name" value="AMIN_dom"/>
</dbReference>
<protein>
    <submittedName>
        <fullName evidence="4">N-acetylmuramoyl-L-alanine amidase</fullName>
    </submittedName>
</protein>
<dbReference type="Pfam" id="PF13174">
    <property type="entry name" value="TPR_6"/>
    <property type="match status" value="2"/>
</dbReference>
<comment type="caution">
    <text evidence="4">The sequence shown here is derived from an EMBL/GenBank/DDBJ whole genome shotgun (WGS) entry which is preliminary data.</text>
</comment>
<keyword evidence="1" id="KW-0378">Hydrolase</keyword>
<dbReference type="FunFam" id="3.40.630.40:FF:000005">
    <property type="entry name" value="N-acetylmuramoyl-L-alanine amidase (AmiA)"/>
    <property type="match status" value="1"/>
</dbReference>
<sequence>MLRENFRKIGAFILAFALLSSPNIYAAGTGSSKAETVYKAAKKKYVLMRVSESKVKLRDSWIDVIDTFLSVYLEYPESERGDDSLYMVGRLYEELYGQSKNSMDLYRAIEIYDKLTQEYPDSRLADDARFKIAEIYHFGLKSPDYAFKNYQRVVDEYPKGDMMLTAAERLKSLAKYAGEKAIDEGAPRDVKKEEVKPDIKTHNGTTVTDIRTSFDGEKTRVVFDLSENAEYTYGHLKDDPQNNLPNRIYVDIKKGARGKNLKEKIVLKDGLVTEIRTGGTDPGLLRIVMDIKGPSDYKIFPLKSPDRIVVDILSKEDDKGEDVTNTKEEIDVTPPKKTPKTDIKVVVIDAGHGGRDPGAVGPTRYYEKTANYKIANYLREYLKSRLGLKVIMTRETDKYLTLKDRTALANKSNADLFISIHNNASRDRSVFGVSTYYLAVTSDRKALAVAARENDTTIERLTELDYILTDLMVSAKRNESSLLAKFVQDGMVLSLKDGYTDIKDDGIMQGPFWVLVGAQMPSILVECSYISNVREEKRLKSESYLKKIAYGIYKGFEKYINEIDKAKENW</sequence>
<feature type="signal peptide" evidence="2">
    <location>
        <begin position="1"/>
        <end position="26"/>
    </location>
</feature>
<dbReference type="PANTHER" id="PTHR30404">
    <property type="entry name" value="N-ACETYLMURAMOYL-L-ALANINE AMIDASE"/>
    <property type="match status" value="1"/>
</dbReference>
<dbReference type="PANTHER" id="PTHR30404:SF0">
    <property type="entry name" value="N-ACETYLMURAMOYL-L-ALANINE AMIDASE AMIC"/>
    <property type="match status" value="1"/>
</dbReference>
<dbReference type="GO" id="GO:0008745">
    <property type="term" value="F:N-acetylmuramoyl-L-alanine amidase activity"/>
    <property type="evidence" value="ECO:0007669"/>
    <property type="project" value="InterPro"/>
</dbReference>
<evidence type="ECO:0000313" key="5">
    <source>
        <dbReference type="Proteomes" id="UP000809273"/>
    </source>
</evidence>
<dbReference type="SUPFAM" id="SSF53187">
    <property type="entry name" value="Zn-dependent exopeptidases"/>
    <property type="match status" value="1"/>
</dbReference>
<dbReference type="InterPro" id="IPR019734">
    <property type="entry name" value="TPR_rpt"/>
</dbReference>
<dbReference type="Proteomes" id="UP000809273">
    <property type="component" value="Unassembled WGS sequence"/>
</dbReference>
<feature type="chain" id="PRO_5038963969" evidence="2">
    <location>
        <begin position="27"/>
        <end position="570"/>
    </location>
</feature>
<evidence type="ECO:0000256" key="1">
    <source>
        <dbReference type="ARBA" id="ARBA00022801"/>
    </source>
</evidence>
<dbReference type="GO" id="GO:0030288">
    <property type="term" value="C:outer membrane-bounded periplasmic space"/>
    <property type="evidence" value="ECO:0007669"/>
    <property type="project" value="TreeGrafter"/>
</dbReference>
<gene>
    <name evidence="4" type="ORF">JW984_02960</name>
</gene>
<dbReference type="InterPro" id="IPR002508">
    <property type="entry name" value="MurNAc-LAA_cat"/>
</dbReference>
<name>A0A9D8KCQ3_9DELT</name>
<dbReference type="AlphaFoldDB" id="A0A9D8KCQ3"/>
<dbReference type="Pfam" id="PF11741">
    <property type="entry name" value="AMIN"/>
    <property type="match status" value="1"/>
</dbReference>
<dbReference type="CDD" id="cd02696">
    <property type="entry name" value="MurNAc-LAA"/>
    <property type="match status" value="1"/>
</dbReference>
<organism evidence="4 5">
    <name type="scientific">Candidatus Zymogenus saltonus</name>
    <dbReference type="NCBI Taxonomy" id="2844893"/>
    <lineage>
        <taxon>Bacteria</taxon>
        <taxon>Deltaproteobacteria</taxon>
        <taxon>Candidatus Zymogenia</taxon>
        <taxon>Candidatus Zymogeniales</taxon>
        <taxon>Candidatus Zymogenaceae</taxon>
        <taxon>Candidatus Zymogenus</taxon>
    </lineage>
</organism>
<reference evidence="4" key="1">
    <citation type="journal article" date="2021" name="Environ. Microbiol.">
        <title>Genomic characterization of three novel Desulfobacterota classes expand the metabolic and phylogenetic diversity of the phylum.</title>
        <authorList>
            <person name="Murphy C.L."/>
            <person name="Biggerstaff J."/>
            <person name="Eichhorn A."/>
            <person name="Ewing E."/>
            <person name="Shahan R."/>
            <person name="Soriano D."/>
            <person name="Stewart S."/>
            <person name="VanMol K."/>
            <person name="Walker R."/>
            <person name="Walters P."/>
            <person name="Elshahed M.S."/>
            <person name="Youssef N.H."/>
        </authorList>
    </citation>
    <scope>NUCLEOTIDE SEQUENCE</scope>
    <source>
        <strain evidence="4">Zod_Metabat.24</strain>
    </source>
</reference>
<dbReference type="InterPro" id="IPR050695">
    <property type="entry name" value="N-acetylmuramoyl_amidase_3"/>
</dbReference>
<proteinExistence type="predicted"/>
<reference evidence="4" key="2">
    <citation type="submission" date="2021-01" db="EMBL/GenBank/DDBJ databases">
        <authorList>
            <person name="Hahn C.R."/>
            <person name="Youssef N.H."/>
            <person name="Elshahed M."/>
        </authorList>
    </citation>
    <scope>NUCLEOTIDE SEQUENCE</scope>
    <source>
        <strain evidence="4">Zod_Metabat.24</strain>
    </source>
</reference>
<keyword evidence="2" id="KW-0732">Signal</keyword>
<dbReference type="InterPro" id="IPR011990">
    <property type="entry name" value="TPR-like_helical_dom_sf"/>
</dbReference>
<dbReference type="Gene3D" id="1.25.40.10">
    <property type="entry name" value="Tetratricopeptide repeat domain"/>
    <property type="match status" value="1"/>
</dbReference>
<dbReference type="Gene3D" id="3.40.630.40">
    <property type="entry name" value="Zn-dependent exopeptidases"/>
    <property type="match status" value="1"/>
</dbReference>
<dbReference type="GO" id="GO:0009253">
    <property type="term" value="P:peptidoglycan catabolic process"/>
    <property type="evidence" value="ECO:0007669"/>
    <property type="project" value="InterPro"/>
</dbReference>
<dbReference type="Gene3D" id="2.60.40.3500">
    <property type="match status" value="1"/>
</dbReference>
<dbReference type="SMART" id="SM00646">
    <property type="entry name" value="Ami_3"/>
    <property type="match status" value="1"/>
</dbReference>
<dbReference type="Pfam" id="PF01520">
    <property type="entry name" value="Amidase_3"/>
    <property type="match status" value="1"/>
</dbReference>
<evidence type="ECO:0000313" key="4">
    <source>
        <dbReference type="EMBL" id="MBN1572138.1"/>
    </source>
</evidence>
<evidence type="ECO:0000256" key="2">
    <source>
        <dbReference type="SAM" id="SignalP"/>
    </source>
</evidence>